<dbReference type="InterPro" id="IPR008929">
    <property type="entry name" value="Chondroitin_lyas"/>
</dbReference>
<dbReference type="SUPFAM" id="SSF74650">
    <property type="entry name" value="Galactose mutarotase-like"/>
    <property type="match status" value="1"/>
</dbReference>
<comment type="similarity">
    <text evidence="2">Belongs to the polysaccharide lyase 8 family.</text>
</comment>
<feature type="domain" description="Polysaccharide lyase family 8 C-terminal" evidence="9">
    <location>
        <begin position="625"/>
        <end position="692"/>
    </location>
</feature>
<dbReference type="Gene3D" id="2.70.98.10">
    <property type="match status" value="1"/>
</dbReference>
<dbReference type="InterPro" id="IPR004103">
    <property type="entry name" value="Lyase_8_C"/>
</dbReference>
<evidence type="ECO:0000256" key="7">
    <source>
        <dbReference type="PIRSR" id="PIRSR638970-1"/>
    </source>
</evidence>
<dbReference type="InterPro" id="IPR012970">
    <property type="entry name" value="Lyase_8_alpha_N"/>
</dbReference>
<dbReference type="CDD" id="cd01083">
    <property type="entry name" value="GAG_Lyase"/>
    <property type="match status" value="1"/>
</dbReference>
<keyword evidence="5" id="KW-0106">Calcium</keyword>
<dbReference type="Gene3D" id="1.50.10.100">
    <property type="entry name" value="Chondroitin AC/alginate lyase"/>
    <property type="match status" value="1"/>
</dbReference>
<evidence type="ECO:0000256" key="4">
    <source>
        <dbReference type="ARBA" id="ARBA00022729"/>
    </source>
</evidence>
<dbReference type="InterPro" id="IPR038970">
    <property type="entry name" value="Lyase_8"/>
</dbReference>
<dbReference type="Pfam" id="PF02884">
    <property type="entry name" value="Lyase_8_C"/>
    <property type="match status" value="1"/>
</dbReference>
<evidence type="ECO:0000256" key="5">
    <source>
        <dbReference type="ARBA" id="ARBA00022837"/>
    </source>
</evidence>
<dbReference type="RefSeq" id="WP_245904159.1">
    <property type="nucleotide sequence ID" value="NZ_QICL01000053.1"/>
</dbReference>
<evidence type="ECO:0000256" key="1">
    <source>
        <dbReference type="ARBA" id="ARBA00001913"/>
    </source>
</evidence>
<feature type="active site" evidence="7">
    <location>
        <position position="311"/>
    </location>
</feature>
<dbReference type="Pfam" id="PF02278">
    <property type="entry name" value="Lyase_8"/>
    <property type="match status" value="1"/>
</dbReference>
<dbReference type="SUPFAM" id="SSF49863">
    <property type="entry name" value="Hyaluronate lyase-like, C-terminal domain"/>
    <property type="match status" value="1"/>
</dbReference>
<dbReference type="GO" id="GO:0016837">
    <property type="term" value="F:carbon-oxygen lyase activity, acting on polysaccharides"/>
    <property type="evidence" value="ECO:0007669"/>
    <property type="project" value="UniProtKB-ARBA"/>
</dbReference>
<dbReference type="PANTHER" id="PTHR38481">
    <property type="entry name" value="HYALURONATE LYASE"/>
    <property type="match status" value="1"/>
</dbReference>
<sequence>MKKTLSGVLLFLLIVIPVYSQTNEIETIKQNYIGLLLSENEREQQLVNRLIAFPKESAVSDQMVVELMDRYRIAPDDISRLLSNLQSDGSWKDVDYESQNRSGWAPKTHVERILILAKAYRLPSSGYFESKEVEEAIHKSLKYWTDKKPVSPNWWHNQIGVPKTLGGALILFEAKLTPQEKQDALVVMSEAKFRMTGQNKVWLAGNVLVRGLLENDLSLVKSARDTIASEIKIGDNEGIKSDNSFHQHGAQQQFGNYGAAYISSISFWAQMFGGTSIAFDQSQLNILSYLINDGYRRILWKGYMDVNALGRQFFRKSQIHKAFSVGFSSVMLSEVDKVNENRYKELIIDNFETRDQPTSLTGLYHFWMSDMTVQRRPLWMASVKMSSDRVIGAEAGNGDNLKGYYLADGATYTYVDGDEYLDIYPCWDWRKLPGITSYDTNTPLKELSWAGYHNSSNFVGNVNDGQFGLTAMDFYRDGITARKAWIFTDDYVLCLGAGISADSGCVVTTSIEQQVKKGDLLQLQNNAWEKINSAEFFPQNDTRFFSGKKGYIILEPSKGKAQVESRSGKWNDIMNMYPKDMVETKEVVSLWIDHGIDPKSGSYQYLILPAKSEEEVKQFNVEDIRIIRNTKEVQAVWLVKESIGFVASYIPADVKISKDIHLKSSDTGLFLIKQTGKKLKIMISDPTQQLESMKIEINKKKYIVNLPQGDKRGTSVDLEIP</sequence>
<dbReference type="PANTHER" id="PTHR38481:SF1">
    <property type="entry name" value="HYALURONATE LYASE"/>
    <property type="match status" value="1"/>
</dbReference>
<accession>A0A2V3PH99</accession>
<evidence type="ECO:0000256" key="3">
    <source>
        <dbReference type="ARBA" id="ARBA00011245"/>
    </source>
</evidence>
<gene>
    <name evidence="11" type="ORF">CLV62_1538</name>
</gene>
<keyword evidence="6 11" id="KW-0456">Lyase</keyword>
<evidence type="ECO:0000256" key="2">
    <source>
        <dbReference type="ARBA" id="ARBA00006699"/>
    </source>
</evidence>
<feature type="active site" evidence="7">
    <location>
        <position position="257"/>
    </location>
</feature>
<dbReference type="SUPFAM" id="SSF48230">
    <property type="entry name" value="Chondroitin AC/alginate lyase"/>
    <property type="match status" value="1"/>
</dbReference>
<organism evidence="11 12">
    <name type="scientific">Dysgonomonas alginatilytica</name>
    <dbReference type="NCBI Taxonomy" id="1605892"/>
    <lineage>
        <taxon>Bacteria</taxon>
        <taxon>Pseudomonadati</taxon>
        <taxon>Bacteroidota</taxon>
        <taxon>Bacteroidia</taxon>
        <taxon>Bacteroidales</taxon>
        <taxon>Dysgonomonadaceae</taxon>
        <taxon>Dysgonomonas</taxon>
    </lineage>
</organism>
<dbReference type="InterPro" id="IPR011013">
    <property type="entry name" value="Gal_mutarotase_sf_dom"/>
</dbReference>
<dbReference type="InterPro" id="IPR011071">
    <property type="entry name" value="Lyase_8-like_C"/>
</dbReference>
<dbReference type="GO" id="GO:0005576">
    <property type="term" value="C:extracellular region"/>
    <property type="evidence" value="ECO:0007669"/>
    <property type="project" value="InterPro"/>
</dbReference>
<dbReference type="AlphaFoldDB" id="A0A2V3PH99"/>
<feature type="domain" description="Polysaccharide lyase 8 N-terminal alpha-helical" evidence="10">
    <location>
        <begin position="79"/>
        <end position="342"/>
    </location>
</feature>
<evidence type="ECO:0000256" key="6">
    <source>
        <dbReference type="ARBA" id="ARBA00023239"/>
    </source>
</evidence>
<feature type="active site" evidence="7">
    <location>
        <position position="248"/>
    </location>
</feature>
<dbReference type="Pfam" id="PF08124">
    <property type="entry name" value="Lyase_8_N"/>
    <property type="match status" value="1"/>
</dbReference>
<comment type="caution">
    <text evidence="11">The sequence shown here is derived from an EMBL/GenBank/DDBJ whole genome shotgun (WGS) entry which is preliminary data.</text>
</comment>
<dbReference type="InterPro" id="IPR014718">
    <property type="entry name" value="GH-type_carb-bd"/>
</dbReference>
<dbReference type="GO" id="GO:0005975">
    <property type="term" value="P:carbohydrate metabolic process"/>
    <property type="evidence" value="ECO:0007669"/>
    <property type="project" value="InterPro"/>
</dbReference>
<reference evidence="11 12" key="1">
    <citation type="submission" date="2018-03" db="EMBL/GenBank/DDBJ databases">
        <title>Genomic Encyclopedia of Archaeal and Bacterial Type Strains, Phase II (KMG-II): from individual species to whole genera.</title>
        <authorList>
            <person name="Goeker M."/>
        </authorList>
    </citation>
    <scope>NUCLEOTIDE SEQUENCE [LARGE SCALE GENOMIC DNA]</scope>
    <source>
        <strain evidence="11 12">DSM 100214</strain>
    </source>
</reference>
<dbReference type="InterPro" id="IPR003159">
    <property type="entry name" value="Lyase_8_central_dom"/>
</dbReference>
<proteinExistence type="inferred from homology"/>
<comment type="subunit">
    <text evidence="3">Monomer.</text>
</comment>
<comment type="cofactor">
    <cofactor evidence="1">
        <name>Ca(2+)</name>
        <dbReference type="ChEBI" id="CHEBI:29108"/>
    </cofactor>
</comment>
<evidence type="ECO:0000259" key="9">
    <source>
        <dbReference type="Pfam" id="PF02884"/>
    </source>
</evidence>
<evidence type="ECO:0000259" key="8">
    <source>
        <dbReference type="Pfam" id="PF02278"/>
    </source>
</evidence>
<keyword evidence="4" id="KW-0732">Signal</keyword>
<dbReference type="Gene3D" id="2.60.220.10">
    <property type="entry name" value="Polysaccharide lyase family 8-like, C-terminal"/>
    <property type="match status" value="1"/>
</dbReference>
<name>A0A2V3PH99_9BACT</name>
<evidence type="ECO:0000313" key="12">
    <source>
        <dbReference type="Proteomes" id="UP000247973"/>
    </source>
</evidence>
<keyword evidence="12" id="KW-1185">Reference proteome</keyword>
<evidence type="ECO:0000259" key="10">
    <source>
        <dbReference type="Pfam" id="PF08124"/>
    </source>
</evidence>
<dbReference type="Proteomes" id="UP000247973">
    <property type="component" value="Unassembled WGS sequence"/>
</dbReference>
<feature type="domain" description="Polysaccharide lyase family 8 central" evidence="8">
    <location>
        <begin position="365"/>
        <end position="611"/>
    </location>
</feature>
<dbReference type="EMBL" id="QICL01000053">
    <property type="protein sequence ID" value="PXV57172.1"/>
    <property type="molecule type" value="Genomic_DNA"/>
</dbReference>
<dbReference type="GO" id="GO:0030246">
    <property type="term" value="F:carbohydrate binding"/>
    <property type="evidence" value="ECO:0007669"/>
    <property type="project" value="InterPro"/>
</dbReference>
<protein>
    <submittedName>
        <fullName evidence="11">Chondroitin AC lyase</fullName>
    </submittedName>
</protein>
<evidence type="ECO:0000313" key="11">
    <source>
        <dbReference type="EMBL" id="PXV57172.1"/>
    </source>
</evidence>